<dbReference type="CDD" id="cd07363">
    <property type="entry name" value="45_DOPA_Dioxygenase"/>
    <property type="match status" value="1"/>
</dbReference>
<keyword evidence="7" id="KW-0223">Dioxygenase</keyword>
<evidence type="ECO:0000313" key="7">
    <source>
        <dbReference type="EMBL" id="TCS79380.1"/>
    </source>
</evidence>
<dbReference type="InterPro" id="IPR014436">
    <property type="entry name" value="Extradiol_dOase_DODA"/>
</dbReference>
<protein>
    <submittedName>
        <fullName evidence="7">4,5-DOPA dioxygenase extradiol</fullName>
    </submittedName>
</protein>
<evidence type="ECO:0000256" key="5">
    <source>
        <dbReference type="ARBA" id="ARBA00023002"/>
    </source>
</evidence>
<evidence type="ECO:0000313" key="8">
    <source>
        <dbReference type="Proteomes" id="UP000295788"/>
    </source>
</evidence>
<accession>A0A4R3K8W4</accession>
<keyword evidence="5" id="KW-0560">Oxidoreductase</keyword>
<dbReference type="Gene3D" id="3.40.830.10">
    <property type="entry name" value="LigB-like"/>
    <property type="match status" value="1"/>
</dbReference>
<keyword evidence="4" id="KW-0862">Zinc</keyword>
<dbReference type="PANTHER" id="PTHR30096">
    <property type="entry name" value="4,5-DOPA DIOXYGENASE EXTRADIOL-LIKE PROTEIN"/>
    <property type="match status" value="1"/>
</dbReference>
<dbReference type="PANTHER" id="PTHR30096:SF0">
    <property type="entry name" value="4,5-DOPA DIOXYGENASE EXTRADIOL-LIKE PROTEIN"/>
    <property type="match status" value="1"/>
</dbReference>
<dbReference type="Proteomes" id="UP000295788">
    <property type="component" value="Unassembled WGS sequence"/>
</dbReference>
<dbReference type="InterPro" id="IPR004183">
    <property type="entry name" value="Xdiol_dOase_suB"/>
</dbReference>
<dbReference type="GO" id="GO:0008198">
    <property type="term" value="F:ferrous iron binding"/>
    <property type="evidence" value="ECO:0007669"/>
    <property type="project" value="InterPro"/>
</dbReference>
<comment type="cofactor">
    <cofactor evidence="1">
        <name>Zn(2+)</name>
        <dbReference type="ChEBI" id="CHEBI:29105"/>
    </cofactor>
</comment>
<evidence type="ECO:0000256" key="2">
    <source>
        <dbReference type="ARBA" id="ARBA00007581"/>
    </source>
</evidence>
<dbReference type="AlphaFoldDB" id="A0A4R3K8W4"/>
<evidence type="ECO:0000256" key="3">
    <source>
        <dbReference type="ARBA" id="ARBA00022723"/>
    </source>
</evidence>
<comment type="similarity">
    <text evidence="2">Belongs to the DODA-type extradiol aromatic ring-opening dioxygenase family.</text>
</comment>
<reference evidence="7 8" key="1">
    <citation type="submission" date="2019-03" db="EMBL/GenBank/DDBJ databases">
        <title>Genomic Encyclopedia of Type Strains, Phase IV (KMG-IV): sequencing the most valuable type-strain genomes for metagenomic binning, comparative biology and taxonomic classification.</title>
        <authorList>
            <person name="Goeker M."/>
        </authorList>
    </citation>
    <scope>NUCLEOTIDE SEQUENCE [LARGE SCALE GENOMIC DNA]</scope>
    <source>
        <strain evidence="7 8">DSM 23802</strain>
    </source>
</reference>
<feature type="domain" description="Extradiol ring-cleavage dioxygenase class III enzyme subunit B" evidence="6">
    <location>
        <begin position="5"/>
        <end position="250"/>
    </location>
</feature>
<dbReference type="Pfam" id="PF02900">
    <property type="entry name" value="LigB"/>
    <property type="match status" value="1"/>
</dbReference>
<dbReference type="OrthoDB" id="9790889at2"/>
<keyword evidence="8" id="KW-1185">Reference proteome</keyword>
<dbReference type="GO" id="GO:0008270">
    <property type="term" value="F:zinc ion binding"/>
    <property type="evidence" value="ECO:0007669"/>
    <property type="project" value="InterPro"/>
</dbReference>
<evidence type="ECO:0000256" key="1">
    <source>
        <dbReference type="ARBA" id="ARBA00001947"/>
    </source>
</evidence>
<comment type="caution">
    <text evidence="7">The sequence shown here is derived from an EMBL/GenBank/DDBJ whole genome shotgun (WGS) entry which is preliminary data.</text>
</comment>
<dbReference type="GO" id="GO:0016702">
    <property type="term" value="F:oxidoreductase activity, acting on single donors with incorporation of molecular oxygen, incorporation of two atoms of oxygen"/>
    <property type="evidence" value="ECO:0007669"/>
    <property type="project" value="UniProtKB-ARBA"/>
</dbReference>
<dbReference type="SUPFAM" id="SSF53213">
    <property type="entry name" value="LigB-like"/>
    <property type="match status" value="1"/>
</dbReference>
<dbReference type="PIRSF" id="PIRSF006157">
    <property type="entry name" value="Doxgns_DODA"/>
    <property type="match status" value="1"/>
</dbReference>
<proteinExistence type="inferred from homology"/>
<name>A0A4R3K8W4_9BACI</name>
<evidence type="ECO:0000256" key="4">
    <source>
        <dbReference type="ARBA" id="ARBA00022833"/>
    </source>
</evidence>
<organism evidence="7 8">
    <name type="scientific">Tepidibacillus fermentans</name>
    <dbReference type="NCBI Taxonomy" id="1281767"/>
    <lineage>
        <taxon>Bacteria</taxon>
        <taxon>Bacillati</taxon>
        <taxon>Bacillota</taxon>
        <taxon>Bacilli</taxon>
        <taxon>Bacillales</taxon>
        <taxon>Bacillaceae</taxon>
        <taxon>Tepidibacillus</taxon>
    </lineage>
</organism>
<keyword evidence="3" id="KW-0479">Metal-binding</keyword>
<dbReference type="RefSeq" id="WP_132770147.1">
    <property type="nucleotide sequence ID" value="NZ_SMAB01000021.1"/>
</dbReference>
<sequence>MVPSLFISHGAPTLAIEDNDYTQFLQNLGRRITPKAIVIFTAHWESEITTISFKDDVYETIYDFYGFPEELYMMKYPATGSISIASMVEEKLKIHDIPAKSDEKRGLDHGSWVVLQLLYPNADIPVVQVSVNPYLIPKEQFKIGEALRDLGEKDILVIGSGGTSHNLRMIKWGQTTPEPWTVAFDDWLVDHVQNRKLDSLFHYEKLAPNARLAVPRPEHIVPLFIAFGSGEENKQPKLLHRSYQFGTLSHIVFEF</sequence>
<evidence type="ECO:0000259" key="6">
    <source>
        <dbReference type="Pfam" id="PF02900"/>
    </source>
</evidence>
<dbReference type="EMBL" id="SMAB01000021">
    <property type="protein sequence ID" value="TCS79380.1"/>
    <property type="molecule type" value="Genomic_DNA"/>
</dbReference>
<gene>
    <name evidence="7" type="ORF">EDD72_1214</name>
</gene>